<feature type="compositionally biased region" description="Gly residues" evidence="1">
    <location>
        <begin position="42"/>
        <end position="63"/>
    </location>
</feature>
<accession>A0A4U0XPI2</accession>
<dbReference type="AlphaFoldDB" id="A0A4U0XPI2"/>
<feature type="domain" description="DUF7732" evidence="3">
    <location>
        <begin position="103"/>
        <end position="219"/>
    </location>
</feature>
<dbReference type="Pfam" id="PF24866">
    <property type="entry name" value="DUF7732"/>
    <property type="match status" value="1"/>
</dbReference>
<dbReference type="EMBL" id="NAJQ01000115">
    <property type="protein sequence ID" value="TKA78337.1"/>
    <property type="molecule type" value="Genomic_DNA"/>
</dbReference>
<dbReference type="STRING" id="329884.A0A4U0XPI2"/>
<gene>
    <name evidence="4" type="ORF">B0A55_03614</name>
</gene>
<dbReference type="PANTHER" id="PTHR42091:SF1">
    <property type="entry name" value="CONSERVED GLYCINE-RICH PROTEIN (AFU_ORTHOLOGUE AFUA_7G02440)"/>
    <property type="match status" value="1"/>
</dbReference>
<feature type="chain" id="PRO_5020514292" description="DUF7732 domain-containing protein" evidence="2">
    <location>
        <begin position="20"/>
        <end position="256"/>
    </location>
</feature>
<evidence type="ECO:0000256" key="1">
    <source>
        <dbReference type="SAM" id="MobiDB-lite"/>
    </source>
</evidence>
<feature type="region of interest" description="Disordered" evidence="1">
    <location>
        <begin position="40"/>
        <end position="94"/>
    </location>
</feature>
<feature type="compositionally biased region" description="Low complexity" evidence="1">
    <location>
        <begin position="64"/>
        <end position="93"/>
    </location>
</feature>
<sequence>MKLPQTLLFLLGIITTIHALALPSSLDTIADASKELFKRKGGGGGHGSSGGGSSGGSSGGKGGSTSSSGSSGSRSGASASTSNTGGRTSAGSGVTPSFGGGRYYGGGAAAPYTAGSRSPGGVAPYLLAGGALAFFPGIWLYGAYAYPYYGAHTYHNNTDNQNETRPIQCYCAQYAECGCDNNTDSSYLNSVANNNTVSRVADVNGTETLLINGTLENGTTASGGTSSAAGSFRQGLAEKSGWWVVVAGVGYTMWLM</sequence>
<keyword evidence="5" id="KW-1185">Reference proteome</keyword>
<feature type="signal peptide" evidence="2">
    <location>
        <begin position="1"/>
        <end position="19"/>
    </location>
</feature>
<evidence type="ECO:0000313" key="4">
    <source>
        <dbReference type="EMBL" id="TKA78337.1"/>
    </source>
</evidence>
<evidence type="ECO:0000256" key="2">
    <source>
        <dbReference type="SAM" id="SignalP"/>
    </source>
</evidence>
<comment type="caution">
    <text evidence="4">The sequence shown here is derived from an EMBL/GenBank/DDBJ whole genome shotgun (WGS) entry which is preliminary data.</text>
</comment>
<proteinExistence type="predicted"/>
<dbReference type="PANTHER" id="PTHR42091">
    <property type="entry name" value="CONSERVED GLYCINE-RICH PROTEIN (AFU_ORTHOLOGUE AFUA_7G02440)"/>
    <property type="match status" value="1"/>
</dbReference>
<dbReference type="InterPro" id="IPR056634">
    <property type="entry name" value="DUF7732"/>
</dbReference>
<evidence type="ECO:0000259" key="3">
    <source>
        <dbReference type="Pfam" id="PF24866"/>
    </source>
</evidence>
<reference evidence="4 5" key="1">
    <citation type="submission" date="2017-03" db="EMBL/GenBank/DDBJ databases">
        <title>Genomes of endolithic fungi from Antarctica.</title>
        <authorList>
            <person name="Coleine C."/>
            <person name="Masonjones S."/>
            <person name="Stajich J.E."/>
        </authorList>
    </citation>
    <scope>NUCLEOTIDE SEQUENCE [LARGE SCALE GENOMIC DNA]</scope>
    <source>
        <strain evidence="4 5">CCFEE 5184</strain>
    </source>
</reference>
<evidence type="ECO:0000313" key="5">
    <source>
        <dbReference type="Proteomes" id="UP000309340"/>
    </source>
</evidence>
<dbReference type="OrthoDB" id="5425547at2759"/>
<protein>
    <recommendedName>
        <fullName evidence="3">DUF7732 domain-containing protein</fullName>
    </recommendedName>
</protein>
<dbReference type="Proteomes" id="UP000309340">
    <property type="component" value="Unassembled WGS sequence"/>
</dbReference>
<name>A0A4U0XPI2_9PEZI</name>
<keyword evidence="2" id="KW-0732">Signal</keyword>
<organism evidence="4 5">
    <name type="scientific">Friedmanniomyces simplex</name>
    <dbReference type="NCBI Taxonomy" id="329884"/>
    <lineage>
        <taxon>Eukaryota</taxon>
        <taxon>Fungi</taxon>
        <taxon>Dikarya</taxon>
        <taxon>Ascomycota</taxon>
        <taxon>Pezizomycotina</taxon>
        <taxon>Dothideomycetes</taxon>
        <taxon>Dothideomycetidae</taxon>
        <taxon>Mycosphaerellales</taxon>
        <taxon>Teratosphaeriaceae</taxon>
        <taxon>Friedmanniomyces</taxon>
    </lineage>
</organism>